<feature type="compositionally biased region" description="Basic residues" evidence="1">
    <location>
        <begin position="203"/>
        <end position="223"/>
    </location>
</feature>
<evidence type="ECO:0000313" key="2">
    <source>
        <dbReference type="EMBL" id="EKG12803.1"/>
    </source>
</evidence>
<dbReference type="HOGENOM" id="CLU_1240349_0_0_1"/>
<name>K2RDY7_MACPH</name>
<accession>K2RDY7</accession>
<feature type="region of interest" description="Disordered" evidence="1">
    <location>
        <begin position="153"/>
        <end position="223"/>
    </location>
</feature>
<dbReference type="VEuPathDB" id="FungiDB:MPH_10046"/>
<feature type="region of interest" description="Disordered" evidence="1">
    <location>
        <begin position="114"/>
        <end position="136"/>
    </location>
</feature>
<comment type="caution">
    <text evidence="2">The sequence shown here is derived from an EMBL/GenBank/DDBJ whole genome shotgun (WGS) entry which is preliminary data.</text>
</comment>
<dbReference type="InParanoid" id="K2RDY7"/>
<dbReference type="AlphaFoldDB" id="K2RDY7"/>
<organism evidence="2 3">
    <name type="scientific">Macrophomina phaseolina (strain MS6)</name>
    <name type="common">Charcoal rot fungus</name>
    <dbReference type="NCBI Taxonomy" id="1126212"/>
    <lineage>
        <taxon>Eukaryota</taxon>
        <taxon>Fungi</taxon>
        <taxon>Dikarya</taxon>
        <taxon>Ascomycota</taxon>
        <taxon>Pezizomycotina</taxon>
        <taxon>Dothideomycetes</taxon>
        <taxon>Dothideomycetes incertae sedis</taxon>
        <taxon>Botryosphaeriales</taxon>
        <taxon>Botryosphaeriaceae</taxon>
        <taxon>Macrophomina</taxon>
    </lineage>
</organism>
<gene>
    <name evidence="2" type="ORF">MPH_10046</name>
</gene>
<evidence type="ECO:0000256" key="1">
    <source>
        <dbReference type="SAM" id="MobiDB-lite"/>
    </source>
</evidence>
<proteinExistence type="predicted"/>
<reference evidence="2 3" key="1">
    <citation type="journal article" date="2012" name="BMC Genomics">
        <title>Tools to kill: Genome of one of the most destructive plant pathogenic fungi Macrophomina phaseolina.</title>
        <authorList>
            <person name="Islam M.S."/>
            <person name="Haque M.S."/>
            <person name="Islam M.M."/>
            <person name="Emdad E.M."/>
            <person name="Halim A."/>
            <person name="Hossen Q.M.M."/>
            <person name="Hossain M.Z."/>
            <person name="Ahmed B."/>
            <person name="Rahim S."/>
            <person name="Rahman M.S."/>
            <person name="Alam M.M."/>
            <person name="Hou S."/>
            <person name="Wan X."/>
            <person name="Saito J.A."/>
            <person name="Alam M."/>
        </authorList>
    </citation>
    <scope>NUCLEOTIDE SEQUENCE [LARGE SCALE GENOMIC DNA]</scope>
    <source>
        <strain evidence="2 3">MS6</strain>
    </source>
</reference>
<dbReference type="Proteomes" id="UP000007129">
    <property type="component" value="Unassembled WGS sequence"/>
</dbReference>
<evidence type="ECO:0000313" key="3">
    <source>
        <dbReference type="Proteomes" id="UP000007129"/>
    </source>
</evidence>
<dbReference type="EMBL" id="AHHD01000426">
    <property type="protein sequence ID" value="EKG12803.1"/>
    <property type="molecule type" value="Genomic_DNA"/>
</dbReference>
<sequence length="223" mass="25953">MFRHLSDPIAWLSRRILHIRYWSRTSASQSARRRSCAVRIYIWRRAGIMCSREEMARASRVSGILFSHYTPKSSKLWGSICLGSLYRMRLLHKRIGACLRRLAMTAHLSRRVMRSGPVIRTSSPRGQRHQPPDDCSNLLRMAMESSSTHITFGYELQKKKKKTKLTDAISTSDPPRHSQQSDPQHRAEPTHPPPGPDRPAAAPRHHRPRRPRCPRHTRRRHRL</sequence>
<protein>
    <submittedName>
        <fullName evidence="2">Uncharacterized protein</fullName>
    </submittedName>
</protein>
<feature type="compositionally biased region" description="Polar residues" evidence="1">
    <location>
        <begin position="168"/>
        <end position="182"/>
    </location>
</feature>